<reference evidence="1" key="1">
    <citation type="journal article" date="2023" name="Nat. Commun.">
        <title>Diploid and tetraploid genomes of Acorus and the evolution of monocots.</title>
        <authorList>
            <person name="Ma L."/>
            <person name="Liu K.W."/>
            <person name="Li Z."/>
            <person name="Hsiao Y.Y."/>
            <person name="Qi Y."/>
            <person name="Fu T."/>
            <person name="Tang G.D."/>
            <person name="Zhang D."/>
            <person name="Sun W.H."/>
            <person name="Liu D.K."/>
            <person name="Li Y."/>
            <person name="Chen G.Z."/>
            <person name="Liu X.D."/>
            <person name="Liao X.Y."/>
            <person name="Jiang Y.T."/>
            <person name="Yu X."/>
            <person name="Hao Y."/>
            <person name="Huang J."/>
            <person name="Zhao X.W."/>
            <person name="Ke S."/>
            <person name="Chen Y.Y."/>
            <person name="Wu W.L."/>
            <person name="Hsu J.L."/>
            <person name="Lin Y.F."/>
            <person name="Huang M.D."/>
            <person name="Li C.Y."/>
            <person name="Huang L."/>
            <person name="Wang Z.W."/>
            <person name="Zhao X."/>
            <person name="Zhong W.Y."/>
            <person name="Peng D.H."/>
            <person name="Ahmad S."/>
            <person name="Lan S."/>
            <person name="Zhang J.S."/>
            <person name="Tsai W.C."/>
            <person name="Van de Peer Y."/>
            <person name="Liu Z.J."/>
        </authorList>
    </citation>
    <scope>NUCLEOTIDE SEQUENCE</scope>
    <source>
        <strain evidence="1">CP</strain>
    </source>
</reference>
<name>A0AAV9CAG5_ACOCL</name>
<reference evidence="1" key="2">
    <citation type="submission" date="2023-06" db="EMBL/GenBank/DDBJ databases">
        <authorList>
            <person name="Ma L."/>
            <person name="Liu K.-W."/>
            <person name="Li Z."/>
            <person name="Hsiao Y.-Y."/>
            <person name="Qi Y."/>
            <person name="Fu T."/>
            <person name="Tang G."/>
            <person name="Zhang D."/>
            <person name="Sun W.-H."/>
            <person name="Liu D.-K."/>
            <person name="Li Y."/>
            <person name="Chen G.-Z."/>
            <person name="Liu X.-D."/>
            <person name="Liao X.-Y."/>
            <person name="Jiang Y.-T."/>
            <person name="Yu X."/>
            <person name="Hao Y."/>
            <person name="Huang J."/>
            <person name="Zhao X.-W."/>
            <person name="Ke S."/>
            <person name="Chen Y.-Y."/>
            <person name="Wu W.-L."/>
            <person name="Hsu J.-L."/>
            <person name="Lin Y.-F."/>
            <person name="Huang M.-D."/>
            <person name="Li C.-Y."/>
            <person name="Huang L."/>
            <person name="Wang Z.-W."/>
            <person name="Zhao X."/>
            <person name="Zhong W.-Y."/>
            <person name="Peng D.-H."/>
            <person name="Ahmad S."/>
            <person name="Lan S."/>
            <person name="Zhang J.-S."/>
            <person name="Tsai W.-C."/>
            <person name="Van De Peer Y."/>
            <person name="Liu Z.-J."/>
        </authorList>
    </citation>
    <scope>NUCLEOTIDE SEQUENCE</scope>
    <source>
        <strain evidence="1">CP</strain>
        <tissue evidence="1">Leaves</tissue>
    </source>
</reference>
<evidence type="ECO:0000313" key="2">
    <source>
        <dbReference type="Proteomes" id="UP001180020"/>
    </source>
</evidence>
<dbReference type="Proteomes" id="UP001180020">
    <property type="component" value="Unassembled WGS sequence"/>
</dbReference>
<dbReference type="AlphaFoldDB" id="A0AAV9CAG5"/>
<proteinExistence type="predicted"/>
<evidence type="ECO:0000313" key="1">
    <source>
        <dbReference type="EMBL" id="KAK1285288.1"/>
    </source>
</evidence>
<comment type="caution">
    <text evidence="1">The sequence shown here is derived from an EMBL/GenBank/DDBJ whole genome shotgun (WGS) entry which is preliminary data.</text>
</comment>
<organism evidence="1 2">
    <name type="scientific">Acorus calamus</name>
    <name type="common">Sweet flag</name>
    <dbReference type="NCBI Taxonomy" id="4465"/>
    <lineage>
        <taxon>Eukaryota</taxon>
        <taxon>Viridiplantae</taxon>
        <taxon>Streptophyta</taxon>
        <taxon>Embryophyta</taxon>
        <taxon>Tracheophyta</taxon>
        <taxon>Spermatophyta</taxon>
        <taxon>Magnoliopsida</taxon>
        <taxon>Liliopsida</taxon>
        <taxon>Acoraceae</taxon>
        <taxon>Acorus</taxon>
    </lineage>
</organism>
<protein>
    <submittedName>
        <fullName evidence="1">Uncharacterized protein</fullName>
    </submittedName>
</protein>
<gene>
    <name evidence="1" type="ORF">QJS10_CPB20g01603</name>
</gene>
<accession>A0AAV9CAG5</accession>
<keyword evidence="2" id="KW-1185">Reference proteome</keyword>
<dbReference type="EMBL" id="JAUJYO010000020">
    <property type="protein sequence ID" value="KAK1285288.1"/>
    <property type="molecule type" value="Genomic_DNA"/>
</dbReference>
<sequence>MEKLLAMSILSFATTDMSAEGWMKAWLKMENESKKETMIRKVDRENEPLVKVKKNEQQQQRRIRFAQEFDGLDFFETLVTR</sequence>